<protein>
    <submittedName>
        <fullName evidence="2">Polyprotein P3</fullName>
    </submittedName>
</protein>
<dbReference type="InterPro" id="IPR043128">
    <property type="entry name" value="Rev_trsase/Diguanyl_cyclase"/>
</dbReference>
<reference evidence="2" key="2">
    <citation type="journal article" date="2024" name="Plant">
        <title>Genomic evolution and insights into agronomic trait innovations of Sesamum species.</title>
        <authorList>
            <person name="Miao H."/>
            <person name="Wang L."/>
            <person name="Qu L."/>
            <person name="Liu H."/>
            <person name="Sun Y."/>
            <person name="Le M."/>
            <person name="Wang Q."/>
            <person name="Wei S."/>
            <person name="Zheng Y."/>
            <person name="Lin W."/>
            <person name="Duan Y."/>
            <person name="Cao H."/>
            <person name="Xiong S."/>
            <person name="Wang X."/>
            <person name="Wei L."/>
            <person name="Li C."/>
            <person name="Ma Q."/>
            <person name="Ju M."/>
            <person name="Zhao R."/>
            <person name="Li G."/>
            <person name="Mu C."/>
            <person name="Tian Q."/>
            <person name="Mei H."/>
            <person name="Zhang T."/>
            <person name="Gao T."/>
            <person name="Zhang H."/>
        </authorList>
    </citation>
    <scope>NUCLEOTIDE SEQUENCE</scope>
    <source>
        <strain evidence="2">KEN1</strain>
    </source>
</reference>
<dbReference type="Gene3D" id="3.30.70.270">
    <property type="match status" value="2"/>
</dbReference>
<proteinExistence type="predicted"/>
<evidence type="ECO:0000313" key="2">
    <source>
        <dbReference type="EMBL" id="KAL0461342.1"/>
    </source>
</evidence>
<name>A0AAW2Y684_9LAMI</name>
<accession>A0AAW2Y684</accession>
<feature type="domain" description="Reverse transcriptase" evidence="1">
    <location>
        <begin position="37"/>
        <end position="129"/>
    </location>
</feature>
<dbReference type="InterPro" id="IPR000477">
    <property type="entry name" value="RT_dom"/>
</dbReference>
<dbReference type="SUPFAM" id="SSF56672">
    <property type="entry name" value="DNA/RNA polymerases"/>
    <property type="match status" value="1"/>
</dbReference>
<sequence>MDREKNLIIHQEVERLLKAGHIREVRYPDWIANVVLVPKPGGKWHMCVDFTDLNKACPKDLYPLPRIDQLVDSTAGCERLSMLDAYQGYNQIKLAKEDHEKTSFITERGLYCYNVIPFGLKNAGATYQRSDKQHTKDLKECFDQLRKYGVKLNPQKCTFGVEGGKFLGYLVTLRDRSQS</sequence>
<organism evidence="2">
    <name type="scientific">Sesamum latifolium</name>
    <dbReference type="NCBI Taxonomy" id="2727402"/>
    <lineage>
        <taxon>Eukaryota</taxon>
        <taxon>Viridiplantae</taxon>
        <taxon>Streptophyta</taxon>
        <taxon>Embryophyta</taxon>
        <taxon>Tracheophyta</taxon>
        <taxon>Spermatophyta</taxon>
        <taxon>Magnoliopsida</taxon>
        <taxon>eudicotyledons</taxon>
        <taxon>Gunneridae</taxon>
        <taxon>Pentapetalae</taxon>
        <taxon>asterids</taxon>
        <taxon>lamiids</taxon>
        <taxon>Lamiales</taxon>
        <taxon>Pedaliaceae</taxon>
        <taxon>Sesamum</taxon>
    </lineage>
</organism>
<gene>
    <name evidence="2" type="ORF">Slati_0021800</name>
</gene>
<dbReference type="PANTHER" id="PTHR24559">
    <property type="entry name" value="TRANSPOSON TY3-I GAG-POL POLYPROTEIN"/>
    <property type="match status" value="1"/>
</dbReference>
<dbReference type="AlphaFoldDB" id="A0AAW2Y684"/>
<dbReference type="EMBL" id="JACGWN010000001">
    <property type="protein sequence ID" value="KAL0461342.1"/>
    <property type="molecule type" value="Genomic_DNA"/>
</dbReference>
<dbReference type="PANTHER" id="PTHR24559:SF444">
    <property type="entry name" value="REVERSE TRANSCRIPTASE DOMAIN-CONTAINING PROTEIN"/>
    <property type="match status" value="1"/>
</dbReference>
<dbReference type="InterPro" id="IPR053134">
    <property type="entry name" value="RNA-dir_DNA_polymerase"/>
</dbReference>
<reference evidence="2" key="1">
    <citation type="submission" date="2020-06" db="EMBL/GenBank/DDBJ databases">
        <authorList>
            <person name="Li T."/>
            <person name="Hu X."/>
            <person name="Zhang T."/>
            <person name="Song X."/>
            <person name="Zhang H."/>
            <person name="Dai N."/>
            <person name="Sheng W."/>
            <person name="Hou X."/>
            <person name="Wei L."/>
        </authorList>
    </citation>
    <scope>NUCLEOTIDE SEQUENCE</scope>
    <source>
        <strain evidence="2">KEN1</strain>
        <tissue evidence="2">Leaf</tissue>
    </source>
</reference>
<dbReference type="Gene3D" id="3.10.10.10">
    <property type="entry name" value="HIV Type 1 Reverse Transcriptase, subunit A, domain 1"/>
    <property type="match status" value="1"/>
</dbReference>
<evidence type="ECO:0000259" key="1">
    <source>
        <dbReference type="Pfam" id="PF00078"/>
    </source>
</evidence>
<comment type="caution">
    <text evidence="2">The sequence shown here is derived from an EMBL/GenBank/DDBJ whole genome shotgun (WGS) entry which is preliminary data.</text>
</comment>
<dbReference type="Pfam" id="PF00078">
    <property type="entry name" value="RVT_1"/>
    <property type="match status" value="1"/>
</dbReference>
<dbReference type="CDD" id="cd01647">
    <property type="entry name" value="RT_LTR"/>
    <property type="match status" value="1"/>
</dbReference>
<dbReference type="InterPro" id="IPR043502">
    <property type="entry name" value="DNA/RNA_pol_sf"/>
</dbReference>